<protein>
    <submittedName>
        <fullName evidence="2">Uncharacterized protein</fullName>
    </submittedName>
</protein>
<feature type="transmembrane region" description="Helical" evidence="1">
    <location>
        <begin position="24"/>
        <end position="46"/>
    </location>
</feature>
<feature type="non-terminal residue" evidence="2">
    <location>
        <position position="114"/>
    </location>
</feature>
<organism evidence="2">
    <name type="scientific">Arion vulgaris</name>
    <dbReference type="NCBI Taxonomy" id="1028688"/>
    <lineage>
        <taxon>Eukaryota</taxon>
        <taxon>Metazoa</taxon>
        <taxon>Spiralia</taxon>
        <taxon>Lophotrochozoa</taxon>
        <taxon>Mollusca</taxon>
        <taxon>Gastropoda</taxon>
        <taxon>Heterobranchia</taxon>
        <taxon>Euthyneura</taxon>
        <taxon>Panpulmonata</taxon>
        <taxon>Eupulmonata</taxon>
        <taxon>Stylommatophora</taxon>
        <taxon>Helicina</taxon>
        <taxon>Arionoidea</taxon>
        <taxon>Arionidae</taxon>
        <taxon>Arion</taxon>
    </lineage>
</organism>
<accession>A0A0B7AQH0</accession>
<sequence>MIYEALFCKSYIKKHIYVFPLSSLFVVTCFYILMVISLIGVFNFVYQKVLTERKMSWSKLRQFLPSLFLLKDMDVVDITPAINTTIAIFIIVANIIVIIIASITLDSLIGTSSV</sequence>
<dbReference type="EMBL" id="HACG01036238">
    <property type="protein sequence ID" value="CEK83103.1"/>
    <property type="molecule type" value="Transcribed_RNA"/>
</dbReference>
<keyword evidence="1" id="KW-0472">Membrane</keyword>
<proteinExistence type="predicted"/>
<reference evidence="2" key="1">
    <citation type="submission" date="2014-12" db="EMBL/GenBank/DDBJ databases">
        <title>Insight into the proteome of Arion vulgaris.</title>
        <authorList>
            <person name="Aradska J."/>
            <person name="Bulat T."/>
            <person name="Smidak R."/>
            <person name="Sarate P."/>
            <person name="Gangsoo J."/>
            <person name="Sialana F."/>
            <person name="Bilban M."/>
            <person name="Lubec G."/>
        </authorList>
    </citation>
    <scope>NUCLEOTIDE SEQUENCE</scope>
    <source>
        <tissue evidence="2">Skin</tissue>
    </source>
</reference>
<keyword evidence="1" id="KW-1133">Transmembrane helix</keyword>
<evidence type="ECO:0000256" key="1">
    <source>
        <dbReference type="SAM" id="Phobius"/>
    </source>
</evidence>
<dbReference type="AlphaFoldDB" id="A0A0B7AQH0"/>
<evidence type="ECO:0000313" key="2">
    <source>
        <dbReference type="EMBL" id="CEK83103.1"/>
    </source>
</evidence>
<keyword evidence="1" id="KW-0812">Transmembrane</keyword>
<name>A0A0B7AQH0_9EUPU</name>
<feature type="transmembrane region" description="Helical" evidence="1">
    <location>
        <begin position="81"/>
        <end position="105"/>
    </location>
</feature>
<gene>
    <name evidence="2" type="primary">ORF135217</name>
</gene>